<dbReference type="PANTHER" id="PTHR11595">
    <property type="entry name" value="EF-HAND AND COILED-COIL DOMAIN-CONTAINING FAMILY MEMBER"/>
    <property type="match status" value="1"/>
</dbReference>
<organism evidence="8">
    <name type="scientific">Rodentolepis nana</name>
    <name type="common">Dwarf tapeworm</name>
    <name type="synonym">Hymenolepis nana</name>
    <dbReference type="NCBI Taxonomy" id="102285"/>
    <lineage>
        <taxon>Eukaryota</taxon>
        <taxon>Metazoa</taxon>
        <taxon>Spiralia</taxon>
        <taxon>Lophotrochozoa</taxon>
        <taxon>Platyhelminthes</taxon>
        <taxon>Cestoda</taxon>
        <taxon>Eucestoda</taxon>
        <taxon>Cyclophyllidea</taxon>
        <taxon>Hymenolepididae</taxon>
        <taxon>Rodentolepis</taxon>
    </lineage>
</organism>
<reference evidence="8" key="1">
    <citation type="submission" date="2017-02" db="UniProtKB">
        <authorList>
            <consortium name="WormBaseParasite"/>
        </authorList>
    </citation>
    <scope>IDENTIFICATION</scope>
</reference>
<dbReference type="PROSITE" id="PS00825">
    <property type="entry name" value="EF1BD_2"/>
    <property type="match status" value="1"/>
</dbReference>
<proteinExistence type="inferred from homology"/>
<dbReference type="OrthoDB" id="331763at2759"/>
<name>A0A0R3TMM0_RODNA</name>
<dbReference type="STRING" id="102285.A0A0R3TMM0"/>
<dbReference type="GO" id="GO:0005085">
    <property type="term" value="F:guanyl-nucleotide exchange factor activity"/>
    <property type="evidence" value="ECO:0007669"/>
    <property type="project" value="TreeGrafter"/>
</dbReference>
<keyword evidence="2 4" id="KW-0251">Elongation factor</keyword>
<dbReference type="CDD" id="cd00292">
    <property type="entry name" value="EF1B"/>
    <property type="match status" value="1"/>
</dbReference>
<sequence length="229" mass="25794">MDFGDLGQPDGLKALDEFLLTRSYIDGFVYVRPLSYFHIFRYQPSKADTSVFESISKVPDAKYVNALRWYNHIRSFGDQQVKLPGNPKGLNSMTTITVKKNEEEADDFDLFGSEDEAEAEMRHSAALASYNSKKSAKAKPVAKSMIILDVKPWDDETNMDALEKCVRSIEVDGLLWGSSKLVPIFQGIKKLQITCVVEDDKVGTDLLEEEISKFTDYVQSVDIAAFNKL</sequence>
<evidence type="ECO:0000259" key="5">
    <source>
        <dbReference type="SMART" id="SM00888"/>
    </source>
</evidence>
<dbReference type="WBParaSite" id="HNAJ_0000856901-mRNA-1">
    <property type="protein sequence ID" value="HNAJ_0000856901-mRNA-1"/>
    <property type="gene ID" value="HNAJ_0000856901"/>
</dbReference>
<reference evidence="6 7" key="2">
    <citation type="submission" date="2018-11" db="EMBL/GenBank/DDBJ databases">
        <authorList>
            <consortium name="Pathogen Informatics"/>
        </authorList>
    </citation>
    <scope>NUCLEOTIDE SEQUENCE [LARGE SCALE GENOMIC DNA]</scope>
</reference>
<dbReference type="Gene3D" id="3.30.70.60">
    <property type="match status" value="1"/>
</dbReference>
<evidence type="ECO:0000313" key="7">
    <source>
        <dbReference type="Proteomes" id="UP000278807"/>
    </source>
</evidence>
<comment type="similarity">
    <text evidence="1 4">Belongs to the EF-1-beta/EF-1-delta family.</text>
</comment>
<dbReference type="GO" id="GO:0003746">
    <property type="term" value="F:translation elongation factor activity"/>
    <property type="evidence" value="ECO:0007669"/>
    <property type="project" value="UniProtKB-KW"/>
</dbReference>
<evidence type="ECO:0000256" key="3">
    <source>
        <dbReference type="ARBA" id="ARBA00022917"/>
    </source>
</evidence>
<dbReference type="Proteomes" id="UP000278807">
    <property type="component" value="Unassembled WGS sequence"/>
</dbReference>
<keyword evidence="7" id="KW-1185">Reference proteome</keyword>
<dbReference type="InterPro" id="IPR014038">
    <property type="entry name" value="EF1B_bsu/dsu_GNE"/>
</dbReference>
<dbReference type="Pfam" id="PF00736">
    <property type="entry name" value="EF1_GNE"/>
    <property type="match status" value="1"/>
</dbReference>
<dbReference type="PANTHER" id="PTHR11595:SF21">
    <property type="entry name" value="ELONGATION FACTOR 1-BETA"/>
    <property type="match status" value="1"/>
</dbReference>
<feature type="domain" description="Translation elongation factor EF1B beta/delta subunit guanine nucleotide exchange" evidence="5">
    <location>
        <begin position="143"/>
        <end position="229"/>
    </location>
</feature>
<protein>
    <submittedName>
        <fullName evidence="8">EF1_GNE domain-containing protein</fullName>
    </submittedName>
</protein>
<dbReference type="InterPro" id="IPR036219">
    <property type="entry name" value="eEF-1beta-like_sf"/>
</dbReference>
<evidence type="ECO:0000256" key="2">
    <source>
        <dbReference type="ARBA" id="ARBA00022768"/>
    </source>
</evidence>
<evidence type="ECO:0000313" key="8">
    <source>
        <dbReference type="WBParaSite" id="HNAJ_0000856901-mRNA-1"/>
    </source>
</evidence>
<gene>
    <name evidence="6" type="ORF">HNAJ_LOCUS8565</name>
</gene>
<dbReference type="SMART" id="SM00888">
    <property type="entry name" value="EF1_GNE"/>
    <property type="match status" value="1"/>
</dbReference>
<evidence type="ECO:0000256" key="4">
    <source>
        <dbReference type="RuleBase" id="RU003791"/>
    </source>
</evidence>
<dbReference type="EMBL" id="UZAE01012324">
    <property type="protein sequence ID" value="VDO04564.1"/>
    <property type="molecule type" value="Genomic_DNA"/>
</dbReference>
<keyword evidence="3 4" id="KW-0648">Protein biosynthesis</keyword>
<dbReference type="GO" id="GO:0005829">
    <property type="term" value="C:cytosol"/>
    <property type="evidence" value="ECO:0007669"/>
    <property type="project" value="TreeGrafter"/>
</dbReference>
<accession>A0A0R3TMM0</accession>
<dbReference type="AlphaFoldDB" id="A0A0R3TMM0"/>
<dbReference type="InterPro" id="IPR049720">
    <property type="entry name" value="EF1B_bsu/dsu"/>
</dbReference>
<dbReference type="GO" id="GO:0005853">
    <property type="term" value="C:eukaryotic translation elongation factor 1 complex"/>
    <property type="evidence" value="ECO:0007669"/>
    <property type="project" value="InterPro"/>
</dbReference>
<dbReference type="SUPFAM" id="SSF54984">
    <property type="entry name" value="eEF-1beta-like"/>
    <property type="match status" value="1"/>
</dbReference>
<dbReference type="InterPro" id="IPR014717">
    <property type="entry name" value="Transl_elong_EF1B/ribsomal_bS6"/>
</dbReference>
<dbReference type="FunFam" id="3.30.70.60:FF:000001">
    <property type="entry name" value="Elongation factor 1-beta 1 like"/>
    <property type="match status" value="1"/>
</dbReference>
<evidence type="ECO:0000256" key="1">
    <source>
        <dbReference type="ARBA" id="ARBA00007411"/>
    </source>
</evidence>
<dbReference type="InterPro" id="IPR001326">
    <property type="entry name" value="Transl_elong_EF1B_B/D_CS"/>
</dbReference>
<evidence type="ECO:0000313" key="6">
    <source>
        <dbReference type="EMBL" id="VDO04564.1"/>
    </source>
</evidence>